<feature type="compositionally biased region" description="Low complexity" evidence="1">
    <location>
        <begin position="228"/>
        <end position="239"/>
    </location>
</feature>
<evidence type="ECO:0000313" key="2">
    <source>
        <dbReference type="EMBL" id="GET00128.1"/>
    </source>
</evidence>
<dbReference type="Proteomes" id="UP000615446">
    <property type="component" value="Unassembled WGS sequence"/>
</dbReference>
<comment type="caution">
    <text evidence="2">The sequence shown here is derived from an EMBL/GenBank/DDBJ whole genome shotgun (WGS) entry which is preliminary data.</text>
</comment>
<feature type="compositionally biased region" description="Basic and acidic residues" evidence="1">
    <location>
        <begin position="9"/>
        <end position="20"/>
    </location>
</feature>
<gene>
    <name evidence="2" type="ORF">RCL2_002659900</name>
</gene>
<name>A0A8H3M7E3_9GLOM</name>
<dbReference type="OrthoDB" id="10675009at2759"/>
<organism evidence="2 3">
    <name type="scientific">Rhizophagus clarus</name>
    <dbReference type="NCBI Taxonomy" id="94130"/>
    <lineage>
        <taxon>Eukaryota</taxon>
        <taxon>Fungi</taxon>
        <taxon>Fungi incertae sedis</taxon>
        <taxon>Mucoromycota</taxon>
        <taxon>Glomeromycotina</taxon>
        <taxon>Glomeromycetes</taxon>
        <taxon>Glomerales</taxon>
        <taxon>Glomeraceae</taxon>
        <taxon>Rhizophagus</taxon>
    </lineage>
</organism>
<sequence length="304" mass="35173">MATRRHKDKSKETSENKRMKMSEVSIKVNRKMIKKLLRYDSQIISKIDTLINDQKDIKNCLKDVKKKLGENNNKTNNAIDYDYIKNLVKKVTKNLFEKSIYPSQDEYRDATEKFLKYENLEFLSKFRKNEWTLFYERNIIQNMQIAICQFSKCDMENTRVEKQTQAISICETFLNPGNQDIHMNEKLLKPKIIKNLQKLENKEKFLCFEAEDESSSTDADNSKLGKSANNNKGTNNTDGKNADNGEGVNADRNDEGANTDSKGGKWASIKNNKGEGIYDSDGSYNTEEEDRYLSSLFDNSSFFL</sequence>
<feature type="region of interest" description="Disordered" evidence="1">
    <location>
        <begin position="215"/>
        <end position="285"/>
    </location>
</feature>
<dbReference type="EMBL" id="BLAL01000285">
    <property type="protein sequence ID" value="GET00128.1"/>
    <property type="molecule type" value="Genomic_DNA"/>
</dbReference>
<proteinExistence type="predicted"/>
<dbReference type="AlphaFoldDB" id="A0A8H3M7E3"/>
<accession>A0A8H3M7E3</accession>
<reference evidence="2" key="1">
    <citation type="submission" date="2019-10" db="EMBL/GenBank/DDBJ databases">
        <title>Conservation and host-specific expression of non-tandemly repeated heterogenous ribosome RNA gene in arbuscular mycorrhizal fungi.</title>
        <authorList>
            <person name="Maeda T."/>
            <person name="Kobayashi Y."/>
            <person name="Nakagawa T."/>
            <person name="Ezawa T."/>
            <person name="Yamaguchi K."/>
            <person name="Bino T."/>
            <person name="Nishimoto Y."/>
            <person name="Shigenobu S."/>
            <person name="Kawaguchi M."/>
        </authorList>
    </citation>
    <scope>NUCLEOTIDE SEQUENCE</scope>
    <source>
        <strain evidence="2">HR1</strain>
    </source>
</reference>
<protein>
    <submittedName>
        <fullName evidence="2">Uncharacterized protein</fullName>
    </submittedName>
</protein>
<feature type="region of interest" description="Disordered" evidence="1">
    <location>
        <begin position="1"/>
        <end position="20"/>
    </location>
</feature>
<evidence type="ECO:0000256" key="1">
    <source>
        <dbReference type="SAM" id="MobiDB-lite"/>
    </source>
</evidence>
<evidence type="ECO:0000313" key="3">
    <source>
        <dbReference type="Proteomes" id="UP000615446"/>
    </source>
</evidence>